<keyword evidence="10 12" id="KW-0739">Sodium transport</keyword>
<feature type="region of interest" description="Disordered" evidence="13">
    <location>
        <begin position="1"/>
        <end position="51"/>
    </location>
</feature>
<accession>A0A7R9AB79</accession>
<dbReference type="PRINTS" id="PR01078">
    <property type="entry name" value="AMINACHANNEL"/>
</dbReference>
<evidence type="ECO:0000256" key="9">
    <source>
        <dbReference type="ARBA" id="ARBA00023136"/>
    </source>
</evidence>
<proteinExistence type="inferred from homology"/>
<dbReference type="PANTHER" id="PTHR11690:SF248">
    <property type="entry name" value="PICKPOCKET 17, ISOFORM A"/>
    <property type="match status" value="1"/>
</dbReference>
<name>A0A7R9AB79_9CRUS</name>
<evidence type="ECO:0000256" key="4">
    <source>
        <dbReference type="ARBA" id="ARBA00022461"/>
    </source>
</evidence>
<gene>
    <name evidence="14" type="ORF">DSTB1V02_LOCUS10586</name>
</gene>
<keyword evidence="4 12" id="KW-0894">Sodium channel</keyword>
<protein>
    <submittedName>
        <fullName evidence="14">Uncharacterized protein</fullName>
    </submittedName>
</protein>
<sequence>MYGITFGGIDDGARGRPAEIQERVEDQRRSRSEWKTSGDPGARGKTSGDPVRWKETALGRSAYPESSLFRKLFWLLVFLTASGYMSYGIGEIVRAYTSGQTTTSIQMESRETIPFPGVTICPQTYRSIGGMEFSGLFSPVEGIIQLSSEFIDAFQRLSTSDDAPQPETAASEDPELLERFRRSKGICAAPFASAKGDKLQSLEESISSMEMSLGSNKYILDDFSYTEFDIRILHCSFNEEPCSENDFTPEEDGELGDCLTFNYGRDKEARRRDSYAGVRGNKTGWQGLRLALASYFPGSISSAMGHRVIVRKPQDPTYTAEEGFNIDPGTVSYIGLKMAEFERIPPDLGGDCADDSYMLRRFDPDVFSVPNETGYSKEMKKKLDRPWNGRRNVRKDPALVLLTPACEPRPPSSVLDLRGDEGCDDARWWFHRERRLERSFSSSRMGPHDGLIMKLATWMKSVERRRLKSTFCHRPSEQVAVVHVFYETMSVEKTTEIQLYPVSREIPEGLFGSCSDFAAGNRAAIPFFFLGTVVDLHRNFRGLAGPLHRDVFHLRPGAAGVDRGHPLVRLEEASSWNGGAEARSRSRV</sequence>
<comment type="subcellular location">
    <subcellularLocation>
        <location evidence="1">Membrane</location>
        <topology evidence="1">Multi-pass membrane protein</topology>
    </subcellularLocation>
</comment>
<dbReference type="EMBL" id="LR902605">
    <property type="protein sequence ID" value="CAD7250817.1"/>
    <property type="molecule type" value="Genomic_DNA"/>
</dbReference>
<feature type="compositionally biased region" description="Basic and acidic residues" evidence="13">
    <location>
        <begin position="11"/>
        <end position="36"/>
    </location>
</feature>
<evidence type="ECO:0000256" key="10">
    <source>
        <dbReference type="ARBA" id="ARBA00023201"/>
    </source>
</evidence>
<feature type="compositionally biased region" description="Gly residues" evidence="13">
    <location>
        <begin position="1"/>
        <end position="10"/>
    </location>
</feature>
<keyword evidence="7" id="KW-0915">Sodium</keyword>
<evidence type="ECO:0000256" key="12">
    <source>
        <dbReference type="RuleBase" id="RU000679"/>
    </source>
</evidence>
<evidence type="ECO:0000313" key="14">
    <source>
        <dbReference type="EMBL" id="CAD7250817.1"/>
    </source>
</evidence>
<dbReference type="Gene3D" id="2.60.470.10">
    <property type="entry name" value="Acid-sensing ion channels like domains"/>
    <property type="match status" value="1"/>
</dbReference>
<evidence type="ECO:0000256" key="2">
    <source>
        <dbReference type="ARBA" id="ARBA00007193"/>
    </source>
</evidence>
<evidence type="ECO:0000256" key="8">
    <source>
        <dbReference type="ARBA" id="ARBA00023065"/>
    </source>
</evidence>
<reference evidence="14" key="1">
    <citation type="submission" date="2020-11" db="EMBL/GenBank/DDBJ databases">
        <authorList>
            <person name="Tran Van P."/>
        </authorList>
    </citation>
    <scope>NUCLEOTIDE SEQUENCE</scope>
</reference>
<evidence type="ECO:0000256" key="1">
    <source>
        <dbReference type="ARBA" id="ARBA00004141"/>
    </source>
</evidence>
<evidence type="ECO:0000256" key="5">
    <source>
        <dbReference type="ARBA" id="ARBA00022692"/>
    </source>
</evidence>
<dbReference type="EMBL" id="CAJPEV010003088">
    <property type="protein sequence ID" value="CAG0898885.1"/>
    <property type="molecule type" value="Genomic_DNA"/>
</dbReference>
<keyword evidence="9" id="KW-0472">Membrane</keyword>
<evidence type="ECO:0000256" key="13">
    <source>
        <dbReference type="SAM" id="MobiDB-lite"/>
    </source>
</evidence>
<evidence type="ECO:0000256" key="6">
    <source>
        <dbReference type="ARBA" id="ARBA00022989"/>
    </source>
</evidence>
<dbReference type="PANTHER" id="PTHR11690">
    <property type="entry name" value="AMILORIDE-SENSITIVE SODIUM CHANNEL-RELATED"/>
    <property type="match status" value="1"/>
</dbReference>
<evidence type="ECO:0000313" key="15">
    <source>
        <dbReference type="Proteomes" id="UP000677054"/>
    </source>
</evidence>
<keyword evidence="8 12" id="KW-0406">Ion transport</keyword>
<keyword evidence="11 12" id="KW-0407">Ion channel</keyword>
<dbReference type="AlphaFoldDB" id="A0A7R9AB79"/>
<dbReference type="InterPro" id="IPR001873">
    <property type="entry name" value="ENaC"/>
</dbReference>
<comment type="similarity">
    <text evidence="2 12">Belongs to the amiloride-sensitive sodium channel (TC 1.A.6) family.</text>
</comment>
<dbReference type="GO" id="GO:0005886">
    <property type="term" value="C:plasma membrane"/>
    <property type="evidence" value="ECO:0007669"/>
    <property type="project" value="TreeGrafter"/>
</dbReference>
<dbReference type="Proteomes" id="UP000677054">
    <property type="component" value="Unassembled WGS sequence"/>
</dbReference>
<evidence type="ECO:0000256" key="3">
    <source>
        <dbReference type="ARBA" id="ARBA00022448"/>
    </source>
</evidence>
<keyword evidence="3 12" id="KW-0813">Transport</keyword>
<evidence type="ECO:0000256" key="7">
    <source>
        <dbReference type="ARBA" id="ARBA00023053"/>
    </source>
</evidence>
<evidence type="ECO:0000256" key="11">
    <source>
        <dbReference type="ARBA" id="ARBA00023303"/>
    </source>
</evidence>
<organism evidence="14">
    <name type="scientific">Darwinula stevensoni</name>
    <dbReference type="NCBI Taxonomy" id="69355"/>
    <lineage>
        <taxon>Eukaryota</taxon>
        <taxon>Metazoa</taxon>
        <taxon>Ecdysozoa</taxon>
        <taxon>Arthropoda</taxon>
        <taxon>Crustacea</taxon>
        <taxon>Oligostraca</taxon>
        <taxon>Ostracoda</taxon>
        <taxon>Podocopa</taxon>
        <taxon>Podocopida</taxon>
        <taxon>Darwinulocopina</taxon>
        <taxon>Darwinuloidea</taxon>
        <taxon>Darwinulidae</taxon>
        <taxon>Darwinula</taxon>
    </lineage>
</organism>
<keyword evidence="15" id="KW-1185">Reference proteome</keyword>
<dbReference type="GO" id="GO:0015280">
    <property type="term" value="F:ligand-gated sodium channel activity"/>
    <property type="evidence" value="ECO:0007669"/>
    <property type="project" value="TreeGrafter"/>
</dbReference>
<keyword evidence="5 12" id="KW-0812">Transmembrane</keyword>
<dbReference type="OrthoDB" id="6502088at2759"/>
<dbReference type="Pfam" id="PF00858">
    <property type="entry name" value="ASC"/>
    <property type="match status" value="1"/>
</dbReference>
<keyword evidence="6" id="KW-1133">Transmembrane helix</keyword>